<keyword evidence="2" id="KW-1185">Reference proteome</keyword>
<dbReference type="Proteomes" id="UP000323917">
    <property type="component" value="Chromosome"/>
</dbReference>
<evidence type="ECO:0000313" key="2">
    <source>
        <dbReference type="Proteomes" id="UP000323917"/>
    </source>
</evidence>
<accession>A0A5B9Q9Y9</accession>
<protein>
    <submittedName>
        <fullName evidence="1">Uncharacterized protein</fullName>
    </submittedName>
</protein>
<dbReference type="AlphaFoldDB" id="A0A5B9Q9Y9"/>
<reference evidence="1 2" key="1">
    <citation type="submission" date="2019-08" db="EMBL/GenBank/DDBJ databases">
        <title>Deep-cultivation of Planctomycetes and their phenomic and genomic characterization uncovers novel biology.</title>
        <authorList>
            <person name="Wiegand S."/>
            <person name="Jogler M."/>
            <person name="Boedeker C."/>
            <person name="Pinto D."/>
            <person name="Vollmers J."/>
            <person name="Rivas-Marin E."/>
            <person name="Kohn T."/>
            <person name="Peeters S.H."/>
            <person name="Heuer A."/>
            <person name="Rast P."/>
            <person name="Oberbeckmann S."/>
            <person name="Bunk B."/>
            <person name="Jeske O."/>
            <person name="Meyerdierks A."/>
            <person name="Storesund J.E."/>
            <person name="Kallscheuer N."/>
            <person name="Luecker S."/>
            <person name="Lage O.M."/>
            <person name="Pohl T."/>
            <person name="Merkel B.J."/>
            <person name="Hornburger P."/>
            <person name="Mueller R.-W."/>
            <person name="Bruemmer F."/>
            <person name="Labrenz M."/>
            <person name="Spormann A.M."/>
            <person name="Op den Camp H."/>
            <person name="Overmann J."/>
            <person name="Amann R."/>
            <person name="Jetten M.S.M."/>
            <person name="Mascher T."/>
            <person name="Medema M.H."/>
            <person name="Devos D.P."/>
            <person name="Kaster A.-K."/>
            <person name="Ovreas L."/>
            <person name="Rohde M."/>
            <person name="Galperin M.Y."/>
            <person name="Jogler C."/>
        </authorList>
    </citation>
    <scope>NUCLEOTIDE SEQUENCE [LARGE SCALE GENOMIC DNA]</scope>
    <source>
        <strain evidence="1 2">Pr1d</strain>
    </source>
</reference>
<evidence type="ECO:0000313" key="1">
    <source>
        <dbReference type="EMBL" id="QEG34569.1"/>
    </source>
</evidence>
<name>A0A5B9Q9Y9_9BACT</name>
<dbReference type="EMBL" id="CP042913">
    <property type="protein sequence ID" value="QEG34569.1"/>
    <property type="molecule type" value="Genomic_DNA"/>
</dbReference>
<gene>
    <name evidence="1" type="ORF">Pr1d_18500</name>
</gene>
<proteinExistence type="predicted"/>
<dbReference type="KEGG" id="bgok:Pr1d_18500"/>
<sequence length="83" mass="9366">MIEGKLGKRMVAIVTDAVQPRAWSLVVFRHFFRAFKESRELRVKSQNDCLLTLVSRILTRIITNQEAHILLGSGGLMNSLRAG</sequence>
<organism evidence="1 2">
    <name type="scientific">Bythopirellula goksoeyrii</name>
    <dbReference type="NCBI Taxonomy" id="1400387"/>
    <lineage>
        <taxon>Bacteria</taxon>
        <taxon>Pseudomonadati</taxon>
        <taxon>Planctomycetota</taxon>
        <taxon>Planctomycetia</taxon>
        <taxon>Pirellulales</taxon>
        <taxon>Lacipirellulaceae</taxon>
        <taxon>Bythopirellula</taxon>
    </lineage>
</organism>